<keyword evidence="1" id="KW-0732">Signal</keyword>
<accession>A0A2B7Z7A3</accession>
<proteinExistence type="predicted"/>
<organism evidence="2 3">
    <name type="scientific">[Emmonsia] crescens</name>
    <dbReference type="NCBI Taxonomy" id="73230"/>
    <lineage>
        <taxon>Eukaryota</taxon>
        <taxon>Fungi</taxon>
        <taxon>Dikarya</taxon>
        <taxon>Ascomycota</taxon>
        <taxon>Pezizomycotina</taxon>
        <taxon>Eurotiomycetes</taxon>
        <taxon>Eurotiomycetidae</taxon>
        <taxon>Onygenales</taxon>
        <taxon>Ajellomycetaceae</taxon>
        <taxon>Emergomyces</taxon>
    </lineage>
</organism>
<dbReference type="Proteomes" id="UP000226031">
    <property type="component" value="Unassembled WGS sequence"/>
</dbReference>
<name>A0A2B7Z7A3_9EURO</name>
<feature type="chain" id="PRO_5012428399" evidence="1">
    <location>
        <begin position="16"/>
        <end position="134"/>
    </location>
</feature>
<evidence type="ECO:0000313" key="2">
    <source>
        <dbReference type="EMBL" id="PGH29455.1"/>
    </source>
</evidence>
<keyword evidence="3" id="KW-1185">Reference proteome</keyword>
<sequence>MRIFTLFFAIPVVYTASLGMKNEGSVSTSVEPLCPQGKWAEECQLQQSPSSTLTERSAEVAARAGESGSWCYKPASEAFWGAASAGCCDEVNGSMRGDRRCYGLKGSGDRCNKFYECCKNKYRSQNRPGKDKCY</sequence>
<feature type="signal peptide" evidence="1">
    <location>
        <begin position="1"/>
        <end position="15"/>
    </location>
</feature>
<protein>
    <submittedName>
        <fullName evidence="2">Uncharacterized protein</fullName>
    </submittedName>
</protein>
<dbReference type="EMBL" id="PDND01000240">
    <property type="protein sequence ID" value="PGH29455.1"/>
    <property type="molecule type" value="Genomic_DNA"/>
</dbReference>
<gene>
    <name evidence="2" type="ORF">GX50_07790</name>
</gene>
<evidence type="ECO:0000256" key="1">
    <source>
        <dbReference type="SAM" id="SignalP"/>
    </source>
</evidence>
<dbReference type="AlphaFoldDB" id="A0A2B7Z7A3"/>
<dbReference type="VEuPathDB" id="FungiDB:EMCG_00471"/>
<comment type="caution">
    <text evidence="2">The sequence shown here is derived from an EMBL/GenBank/DDBJ whole genome shotgun (WGS) entry which is preliminary data.</text>
</comment>
<evidence type="ECO:0000313" key="3">
    <source>
        <dbReference type="Proteomes" id="UP000226031"/>
    </source>
</evidence>
<reference evidence="2 3" key="1">
    <citation type="submission" date="2017-10" db="EMBL/GenBank/DDBJ databases">
        <title>Comparative genomics in systemic dimorphic fungi from Ajellomycetaceae.</title>
        <authorList>
            <person name="Munoz J.F."/>
            <person name="Mcewen J.G."/>
            <person name="Clay O.K."/>
            <person name="Cuomo C.A."/>
        </authorList>
    </citation>
    <scope>NUCLEOTIDE SEQUENCE [LARGE SCALE GENOMIC DNA]</scope>
    <source>
        <strain evidence="2 3">UAMH4076</strain>
    </source>
</reference>